<evidence type="ECO:0000313" key="4">
    <source>
        <dbReference type="EMBL" id="CAG8644129.1"/>
    </source>
</evidence>
<keyword evidence="1" id="KW-0378">Hydrolase</keyword>
<dbReference type="InterPro" id="IPR011042">
    <property type="entry name" value="6-blade_b-propeller_TolB-like"/>
</dbReference>
<dbReference type="GO" id="GO:0016787">
    <property type="term" value="F:hydrolase activity"/>
    <property type="evidence" value="ECO:0007669"/>
    <property type="project" value="UniProtKB-KW"/>
</dbReference>
<name>A0A9N9DQC5_9GLOM</name>
<evidence type="ECO:0000256" key="1">
    <source>
        <dbReference type="ARBA" id="ARBA00022801"/>
    </source>
</evidence>
<dbReference type="SUPFAM" id="SSF63829">
    <property type="entry name" value="Calcium-dependent phosphotriesterase"/>
    <property type="match status" value="1"/>
</dbReference>
<evidence type="ECO:0000313" key="5">
    <source>
        <dbReference type="Proteomes" id="UP000789508"/>
    </source>
</evidence>
<feature type="domain" description="SMP-30/Gluconolactonase/LRE-like region" evidence="3">
    <location>
        <begin position="264"/>
        <end position="443"/>
    </location>
</feature>
<feature type="compositionally biased region" description="Polar residues" evidence="2">
    <location>
        <begin position="126"/>
        <end position="145"/>
    </location>
</feature>
<comment type="caution">
    <text evidence="4">The sequence shown here is derived from an EMBL/GenBank/DDBJ whole genome shotgun (WGS) entry which is preliminary data.</text>
</comment>
<dbReference type="InterPro" id="IPR013658">
    <property type="entry name" value="SGL"/>
</dbReference>
<dbReference type="PANTHER" id="PTHR47572:SF4">
    <property type="entry name" value="LACTONASE DRP35"/>
    <property type="match status" value="1"/>
</dbReference>
<feature type="non-terminal residue" evidence="4">
    <location>
        <position position="1"/>
    </location>
</feature>
<evidence type="ECO:0000259" key="3">
    <source>
        <dbReference type="Pfam" id="PF08450"/>
    </source>
</evidence>
<dbReference type="InterPro" id="IPR051262">
    <property type="entry name" value="SMP-30/CGR1_Lactonase"/>
</dbReference>
<dbReference type="OrthoDB" id="423498at2759"/>
<dbReference type="AlphaFoldDB" id="A0A9N9DQC5"/>
<dbReference type="PANTHER" id="PTHR47572">
    <property type="entry name" value="LIPOPROTEIN-RELATED"/>
    <property type="match status" value="1"/>
</dbReference>
<accession>A0A9N9DQC5</accession>
<proteinExistence type="predicted"/>
<reference evidence="4" key="1">
    <citation type="submission" date="2021-06" db="EMBL/GenBank/DDBJ databases">
        <authorList>
            <person name="Kallberg Y."/>
            <person name="Tangrot J."/>
            <person name="Rosling A."/>
        </authorList>
    </citation>
    <scope>NUCLEOTIDE SEQUENCE</scope>
    <source>
        <strain evidence="4">FL130A</strain>
    </source>
</reference>
<dbReference type="EMBL" id="CAJVPS010008593">
    <property type="protein sequence ID" value="CAG8644129.1"/>
    <property type="molecule type" value="Genomic_DNA"/>
</dbReference>
<organism evidence="4 5">
    <name type="scientific">Ambispora leptoticha</name>
    <dbReference type="NCBI Taxonomy" id="144679"/>
    <lineage>
        <taxon>Eukaryota</taxon>
        <taxon>Fungi</taxon>
        <taxon>Fungi incertae sedis</taxon>
        <taxon>Mucoromycota</taxon>
        <taxon>Glomeromycotina</taxon>
        <taxon>Glomeromycetes</taxon>
        <taxon>Archaeosporales</taxon>
        <taxon>Ambisporaceae</taxon>
        <taxon>Ambispora</taxon>
    </lineage>
</organism>
<evidence type="ECO:0000256" key="2">
    <source>
        <dbReference type="SAM" id="MobiDB-lite"/>
    </source>
</evidence>
<protein>
    <submittedName>
        <fullName evidence="4">14079_t:CDS:1</fullName>
    </submittedName>
</protein>
<dbReference type="Pfam" id="PF08450">
    <property type="entry name" value="SGL"/>
    <property type="match status" value="1"/>
</dbReference>
<feature type="region of interest" description="Disordered" evidence="2">
    <location>
        <begin position="126"/>
        <end position="164"/>
    </location>
</feature>
<keyword evidence="5" id="KW-1185">Reference proteome</keyword>
<dbReference type="Gene3D" id="2.120.10.30">
    <property type="entry name" value="TolB, C-terminal domain"/>
    <property type="match status" value="1"/>
</dbReference>
<gene>
    <name evidence="4" type="ORF">ALEPTO_LOCUS9807</name>
</gene>
<dbReference type="Proteomes" id="UP000789508">
    <property type="component" value="Unassembled WGS sequence"/>
</dbReference>
<sequence>ETTVQTITRTSSKAGTTKVSTAAVPTGNSGETTVTTTNNPEVSSTVITITKTLGSGETTVQTITKTPKAGTTKISTATVPTGNSGETTVITKNNPEACTTVITITKTLGSGETTVQTITSTIKASTTGSEATTITKPNNPQASKTGESKGSEATAINKPNNPSERTFTATQLITNGTSQFGPLIEGAAVNEKGELYAVDFQYEVFQLGKAYPTQELFFRGENMSWFNSIRFLPSKNKNEQIALTGDVQQHRVLKLVKSGKRIRQSVFCEDKRMVQPNDLAVTTSGRVYLSGQRFTNDTKIGDGDLWLCDGKSTKAIRLGVFGRTNGIEVSPDEKYLYLSEAFNKNGIVISNKILRFKLDQETGMTIGKPDIFVDFAKLDQTQNIDIDGMRTDIRGNLYVTRNGGGEVKQFSPTGKLLATIKTSMRYVTNLEFGGQNGTDLYIVGKCECENPAGCVDVFKGFSSLKYFYFRRALQCCICWINSSKIPLMV</sequence>